<reference evidence="1" key="2">
    <citation type="submission" date="2023-06" db="EMBL/GenBank/DDBJ databases">
        <authorList>
            <person name="Ma L."/>
            <person name="Liu K.-W."/>
            <person name="Li Z."/>
            <person name="Hsiao Y.-Y."/>
            <person name="Qi Y."/>
            <person name="Fu T."/>
            <person name="Tang G."/>
            <person name="Zhang D."/>
            <person name="Sun W.-H."/>
            <person name="Liu D.-K."/>
            <person name="Li Y."/>
            <person name="Chen G.-Z."/>
            <person name="Liu X.-D."/>
            <person name="Liao X.-Y."/>
            <person name="Jiang Y.-T."/>
            <person name="Yu X."/>
            <person name="Hao Y."/>
            <person name="Huang J."/>
            <person name="Zhao X.-W."/>
            <person name="Ke S."/>
            <person name="Chen Y.-Y."/>
            <person name="Wu W.-L."/>
            <person name="Hsu J.-L."/>
            <person name="Lin Y.-F."/>
            <person name="Huang M.-D."/>
            <person name="Li C.-Y."/>
            <person name="Huang L."/>
            <person name="Wang Z.-W."/>
            <person name="Zhao X."/>
            <person name="Zhong W.-Y."/>
            <person name="Peng D.-H."/>
            <person name="Ahmad S."/>
            <person name="Lan S."/>
            <person name="Zhang J.-S."/>
            <person name="Tsai W.-C."/>
            <person name="Van De Peer Y."/>
            <person name="Liu Z.-J."/>
        </authorList>
    </citation>
    <scope>NUCLEOTIDE SEQUENCE</scope>
    <source>
        <strain evidence="1">CP</strain>
        <tissue evidence="1">Leaves</tissue>
    </source>
</reference>
<comment type="caution">
    <text evidence="1">The sequence shown here is derived from an EMBL/GenBank/DDBJ whole genome shotgun (WGS) entry which is preliminary data.</text>
</comment>
<dbReference type="Proteomes" id="UP001180020">
    <property type="component" value="Unassembled WGS sequence"/>
</dbReference>
<proteinExistence type="predicted"/>
<reference evidence="1" key="1">
    <citation type="journal article" date="2023" name="Nat. Commun.">
        <title>Diploid and tetraploid genomes of Acorus and the evolution of monocots.</title>
        <authorList>
            <person name="Ma L."/>
            <person name="Liu K.W."/>
            <person name="Li Z."/>
            <person name="Hsiao Y.Y."/>
            <person name="Qi Y."/>
            <person name="Fu T."/>
            <person name="Tang G.D."/>
            <person name="Zhang D."/>
            <person name="Sun W.H."/>
            <person name="Liu D.K."/>
            <person name="Li Y."/>
            <person name="Chen G.Z."/>
            <person name="Liu X.D."/>
            <person name="Liao X.Y."/>
            <person name="Jiang Y.T."/>
            <person name="Yu X."/>
            <person name="Hao Y."/>
            <person name="Huang J."/>
            <person name="Zhao X.W."/>
            <person name="Ke S."/>
            <person name="Chen Y.Y."/>
            <person name="Wu W.L."/>
            <person name="Hsu J.L."/>
            <person name="Lin Y.F."/>
            <person name="Huang M.D."/>
            <person name="Li C.Y."/>
            <person name="Huang L."/>
            <person name="Wang Z.W."/>
            <person name="Zhao X."/>
            <person name="Zhong W.Y."/>
            <person name="Peng D.H."/>
            <person name="Ahmad S."/>
            <person name="Lan S."/>
            <person name="Zhang J.S."/>
            <person name="Tsai W.C."/>
            <person name="Van de Peer Y."/>
            <person name="Liu Z.J."/>
        </authorList>
    </citation>
    <scope>NUCLEOTIDE SEQUENCE</scope>
    <source>
        <strain evidence="1">CP</strain>
    </source>
</reference>
<evidence type="ECO:0000313" key="1">
    <source>
        <dbReference type="EMBL" id="KAK1295261.1"/>
    </source>
</evidence>
<dbReference type="AlphaFoldDB" id="A0AAV9D2X0"/>
<keyword evidence="2" id="KW-1185">Reference proteome</keyword>
<gene>
    <name evidence="1" type="ORF">QJS10_CPA16g00269</name>
</gene>
<accession>A0AAV9D2X0</accession>
<evidence type="ECO:0000313" key="2">
    <source>
        <dbReference type="Proteomes" id="UP001180020"/>
    </source>
</evidence>
<name>A0AAV9D2X0_ACOCL</name>
<sequence length="57" mass="5675">MTASTADDVGRSVATLRSAVMDSVLTSCLIRATAGAVGARALKGVTVDMGCVAMLDS</sequence>
<organism evidence="1 2">
    <name type="scientific">Acorus calamus</name>
    <name type="common">Sweet flag</name>
    <dbReference type="NCBI Taxonomy" id="4465"/>
    <lineage>
        <taxon>Eukaryota</taxon>
        <taxon>Viridiplantae</taxon>
        <taxon>Streptophyta</taxon>
        <taxon>Embryophyta</taxon>
        <taxon>Tracheophyta</taxon>
        <taxon>Spermatophyta</taxon>
        <taxon>Magnoliopsida</taxon>
        <taxon>Liliopsida</taxon>
        <taxon>Acoraceae</taxon>
        <taxon>Acorus</taxon>
    </lineage>
</organism>
<dbReference type="EMBL" id="JAUJYO010000016">
    <property type="protein sequence ID" value="KAK1295261.1"/>
    <property type="molecule type" value="Genomic_DNA"/>
</dbReference>
<protein>
    <submittedName>
        <fullName evidence="1">Uncharacterized protein</fullName>
    </submittedName>
</protein>